<dbReference type="Pfam" id="PF00561">
    <property type="entry name" value="Abhydrolase_1"/>
    <property type="match status" value="1"/>
</dbReference>
<dbReference type="STRING" id="1802772.A3H60_02105"/>
<feature type="domain" description="AB hydrolase-1" evidence="1">
    <location>
        <begin position="31"/>
        <end position="145"/>
    </location>
</feature>
<evidence type="ECO:0000259" key="1">
    <source>
        <dbReference type="Pfam" id="PF00561"/>
    </source>
</evidence>
<dbReference type="InterPro" id="IPR000073">
    <property type="entry name" value="AB_hydrolase_1"/>
</dbReference>
<protein>
    <recommendedName>
        <fullName evidence="1">AB hydrolase-1 domain-containing protein</fullName>
    </recommendedName>
</protein>
<dbReference type="EMBL" id="MHWP01000004">
    <property type="protein sequence ID" value="OHB10900.1"/>
    <property type="molecule type" value="Genomic_DNA"/>
</dbReference>
<dbReference type="Gene3D" id="3.40.50.1820">
    <property type="entry name" value="alpha/beta hydrolase"/>
    <property type="match status" value="1"/>
</dbReference>
<dbReference type="SUPFAM" id="SSF53474">
    <property type="entry name" value="alpha/beta-Hydrolases"/>
    <property type="match status" value="1"/>
</dbReference>
<dbReference type="InterPro" id="IPR050266">
    <property type="entry name" value="AB_hydrolase_sf"/>
</dbReference>
<sequence length="275" mass="31432">MKDTKFSGLLLKNKDSNLKISYFHRPGKKGTIIFIHGLGCSKEDFLIATKSKNLKDYEIFAFDWPGVAGSSYPKNKALGINDLVKIIDHIVLKFSLKKVILVGHSLGSVAGLLYSVEYPKRTSGFVSVEGSLVSRNARWSREIKKMGLEVFRNKTLEEMKAGLKKSKFLGFRKYAKTLDLISKKSYFDFSVSHAEICKNNYLLNKFLKLKLSKVFIYGKENKGWVPVIKKLKKEHCLVKSIPESHHFSFIDNPDVFYRILAEFTNDAFSRQTLDK</sequence>
<name>A0A1G2UNL9_9BACT</name>
<reference evidence="2 3" key="1">
    <citation type="journal article" date="2016" name="Nat. Commun.">
        <title>Thousands of microbial genomes shed light on interconnected biogeochemical processes in an aquifer system.</title>
        <authorList>
            <person name="Anantharaman K."/>
            <person name="Brown C.T."/>
            <person name="Hug L.A."/>
            <person name="Sharon I."/>
            <person name="Castelle C.J."/>
            <person name="Probst A.J."/>
            <person name="Thomas B.C."/>
            <person name="Singh A."/>
            <person name="Wilkins M.J."/>
            <person name="Karaoz U."/>
            <person name="Brodie E.L."/>
            <person name="Williams K.H."/>
            <person name="Hubbard S.S."/>
            <person name="Banfield J.F."/>
        </authorList>
    </citation>
    <scope>NUCLEOTIDE SEQUENCE [LARGE SCALE GENOMIC DNA]</scope>
</reference>
<evidence type="ECO:0000313" key="3">
    <source>
        <dbReference type="Proteomes" id="UP000177202"/>
    </source>
</evidence>
<comment type="caution">
    <text evidence="2">The sequence shown here is derived from an EMBL/GenBank/DDBJ whole genome shotgun (WGS) entry which is preliminary data.</text>
</comment>
<dbReference type="PANTHER" id="PTHR43798:SF33">
    <property type="entry name" value="HYDROLASE, PUTATIVE (AFU_ORTHOLOGUE AFUA_2G14860)-RELATED"/>
    <property type="match status" value="1"/>
</dbReference>
<accession>A0A1G2UNL9</accession>
<dbReference type="AlphaFoldDB" id="A0A1G2UNL9"/>
<dbReference type="Proteomes" id="UP000177202">
    <property type="component" value="Unassembled WGS sequence"/>
</dbReference>
<evidence type="ECO:0000313" key="2">
    <source>
        <dbReference type="EMBL" id="OHB10900.1"/>
    </source>
</evidence>
<dbReference type="InterPro" id="IPR029058">
    <property type="entry name" value="AB_hydrolase_fold"/>
</dbReference>
<organism evidence="2 3">
    <name type="scientific">Candidatus Zambryskibacteria bacterium RIFCSPLOWO2_02_FULL_44_12b</name>
    <dbReference type="NCBI Taxonomy" id="1802772"/>
    <lineage>
        <taxon>Bacteria</taxon>
        <taxon>Candidatus Zambryskiibacteriota</taxon>
    </lineage>
</organism>
<dbReference type="GO" id="GO:0016020">
    <property type="term" value="C:membrane"/>
    <property type="evidence" value="ECO:0007669"/>
    <property type="project" value="TreeGrafter"/>
</dbReference>
<proteinExistence type="predicted"/>
<gene>
    <name evidence="2" type="ORF">A3H60_02105</name>
</gene>
<dbReference type="PANTHER" id="PTHR43798">
    <property type="entry name" value="MONOACYLGLYCEROL LIPASE"/>
    <property type="match status" value="1"/>
</dbReference>